<dbReference type="GO" id="GO:0008270">
    <property type="term" value="F:zinc ion binding"/>
    <property type="evidence" value="ECO:0007669"/>
    <property type="project" value="UniProtKB-KW"/>
</dbReference>
<evidence type="ECO:0000256" key="4">
    <source>
        <dbReference type="ARBA" id="ARBA00023015"/>
    </source>
</evidence>
<evidence type="ECO:0000256" key="5">
    <source>
        <dbReference type="ARBA" id="ARBA00023163"/>
    </source>
</evidence>
<comment type="function">
    <text evidence="7">Transcriptional regulator that specifically binds 5'-GATA-3' or 5'-GAT-3' motifs within gene promoters.</text>
</comment>
<comment type="similarity">
    <text evidence="6">Belongs to the type IV zinc-finger family. Class B subfamily.</text>
</comment>
<evidence type="ECO:0000256" key="2">
    <source>
        <dbReference type="ARBA" id="ARBA00022771"/>
    </source>
</evidence>
<evidence type="ECO:0000259" key="9">
    <source>
        <dbReference type="PROSITE" id="PS50114"/>
    </source>
</evidence>
<dbReference type="PROSITE" id="PS00344">
    <property type="entry name" value="GATA_ZN_FINGER_1"/>
    <property type="match status" value="1"/>
</dbReference>
<keyword evidence="3" id="KW-0862">Zinc</keyword>
<dbReference type="PANTHER" id="PTHR47172:SF1">
    <property type="entry name" value="GATA TRANSCRIPTION FACTOR 15"/>
    <property type="match status" value="1"/>
</dbReference>
<reference evidence="11" key="1">
    <citation type="journal article" date="2016" name="Nature">
        <title>The genome of the seagrass Zostera marina reveals angiosperm adaptation to the sea.</title>
        <authorList>
            <person name="Olsen J.L."/>
            <person name="Rouze P."/>
            <person name="Verhelst B."/>
            <person name="Lin Y.-C."/>
            <person name="Bayer T."/>
            <person name="Collen J."/>
            <person name="Dattolo E."/>
            <person name="De Paoli E."/>
            <person name="Dittami S."/>
            <person name="Maumus F."/>
            <person name="Michel G."/>
            <person name="Kersting A."/>
            <person name="Lauritano C."/>
            <person name="Lohaus R."/>
            <person name="Toepel M."/>
            <person name="Tonon T."/>
            <person name="Vanneste K."/>
            <person name="Amirebrahimi M."/>
            <person name="Brakel J."/>
            <person name="Bostroem C."/>
            <person name="Chovatia M."/>
            <person name="Grimwood J."/>
            <person name="Jenkins J.W."/>
            <person name="Jueterbock A."/>
            <person name="Mraz A."/>
            <person name="Stam W.T."/>
            <person name="Tice H."/>
            <person name="Bornberg-Bauer E."/>
            <person name="Green P.J."/>
            <person name="Pearson G.A."/>
            <person name="Procaccini G."/>
            <person name="Duarte C.M."/>
            <person name="Schmutz J."/>
            <person name="Reusch T.B.H."/>
            <person name="Van de Peer Y."/>
        </authorList>
    </citation>
    <scope>NUCLEOTIDE SEQUENCE [LARGE SCALE GENOMIC DNA]</scope>
    <source>
        <strain evidence="11">cv. Finnish</strain>
    </source>
</reference>
<protein>
    <submittedName>
        <fullName evidence="10">GATA transcription factor 16</fullName>
    </submittedName>
</protein>
<dbReference type="Pfam" id="PF00320">
    <property type="entry name" value="GATA"/>
    <property type="match status" value="1"/>
</dbReference>
<evidence type="ECO:0000313" key="10">
    <source>
        <dbReference type="EMBL" id="KMZ70012.1"/>
    </source>
</evidence>
<dbReference type="GO" id="GO:0006355">
    <property type="term" value="P:regulation of DNA-templated transcription"/>
    <property type="evidence" value="ECO:0007669"/>
    <property type="project" value="InterPro"/>
</dbReference>
<proteinExistence type="inferred from homology"/>
<dbReference type="PROSITE" id="PS50114">
    <property type="entry name" value="GATA_ZN_FINGER_2"/>
    <property type="match status" value="1"/>
</dbReference>
<keyword evidence="5" id="KW-0804">Transcription</keyword>
<dbReference type="InterPro" id="IPR013088">
    <property type="entry name" value="Znf_NHR/GATA"/>
</dbReference>
<dbReference type="STRING" id="29655.A0A0K9PP63"/>
<dbReference type="PANTHER" id="PTHR47172">
    <property type="entry name" value="OS01G0976800 PROTEIN"/>
    <property type="match status" value="1"/>
</dbReference>
<dbReference type="AlphaFoldDB" id="A0A0K9PP63"/>
<dbReference type="EMBL" id="LFYR01000731">
    <property type="protein sequence ID" value="KMZ70012.1"/>
    <property type="molecule type" value="Genomic_DNA"/>
</dbReference>
<evidence type="ECO:0000256" key="3">
    <source>
        <dbReference type="ARBA" id="ARBA00022833"/>
    </source>
</evidence>
<evidence type="ECO:0000256" key="8">
    <source>
        <dbReference type="PROSITE-ProRule" id="PRU00094"/>
    </source>
</evidence>
<comment type="caution">
    <text evidence="10">The sequence shown here is derived from an EMBL/GenBank/DDBJ whole genome shotgun (WGS) entry which is preliminary data.</text>
</comment>
<dbReference type="GO" id="GO:0000976">
    <property type="term" value="F:transcription cis-regulatory region binding"/>
    <property type="evidence" value="ECO:0000318"/>
    <property type="project" value="GO_Central"/>
</dbReference>
<evidence type="ECO:0000256" key="6">
    <source>
        <dbReference type="ARBA" id="ARBA00024019"/>
    </source>
</evidence>
<evidence type="ECO:0000256" key="1">
    <source>
        <dbReference type="ARBA" id="ARBA00022723"/>
    </source>
</evidence>
<evidence type="ECO:0000256" key="7">
    <source>
        <dbReference type="ARBA" id="ARBA00037539"/>
    </source>
</evidence>
<keyword evidence="1" id="KW-0479">Metal-binding</keyword>
<evidence type="ECO:0000313" key="11">
    <source>
        <dbReference type="Proteomes" id="UP000036987"/>
    </source>
</evidence>
<dbReference type="SUPFAM" id="SSF57716">
    <property type="entry name" value="Glucocorticoid receptor-like (DNA-binding domain)"/>
    <property type="match status" value="1"/>
</dbReference>
<gene>
    <name evidence="10" type="ORF">ZOSMA_200G00150</name>
</gene>
<dbReference type="InterPro" id="IPR000679">
    <property type="entry name" value="Znf_GATA"/>
</dbReference>
<dbReference type="OMA" id="MMNCKSS"/>
<name>A0A0K9PP63_ZOSMR</name>
<accession>A0A0K9PP63</accession>
<organism evidence="10 11">
    <name type="scientific">Zostera marina</name>
    <name type="common">Eelgrass</name>
    <dbReference type="NCBI Taxonomy" id="29655"/>
    <lineage>
        <taxon>Eukaryota</taxon>
        <taxon>Viridiplantae</taxon>
        <taxon>Streptophyta</taxon>
        <taxon>Embryophyta</taxon>
        <taxon>Tracheophyta</taxon>
        <taxon>Spermatophyta</taxon>
        <taxon>Magnoliopsida</taxon>
        <taxon>Liliopsida</taxon>
        <taxon>Zosteraceae</taxon>
        <taxon>Zostera</taxon>
    </lineage>
</organism>
<keyword evidence="2 8" id="KW-0863">Zinc-finger</keyword>
<dbReference type="SMART" id="SM00401">
    <property type="entry name" value="ZnF_GATA"/>
    <property type="match status" value="1"/>
</dbReference>
<dbReference type="CDD" id="cd00202">
    <property type="entry name" value="ZnF_GATA"/>
    <property type="match status" value="1"/>
</dbReference>
<keyword evidence="4" id="KW-0805">Transcription regulation</keyword>
<dbReference type="OrthoDB" id="2162994at2759"/>
<dbReference type="Proteomes" id="UP000036987">
    <property type="component" value="Unassembled WGS sequence"/>
</dbReference>
<sequence length="125" mass="13886">MDGKTTKTELVSSPTTSSSAGMKACQICRTTKTPLWRGGPSGPKSLCNACGIRHRKKRRELHVSCYPTAATKPKKKENSNQNVLRLFLLQQRSSILKLRRRHRLVEEEEAAVLLMALSSGSLYSS</sequence>
<keyword evidence="11" id="KW-1185">Reference proteome</keyword>
<feature type="domain" description="GATA-type" evidence="9">
    <location>
        <begin position="19"/>
        <end position="55"/>
    </location>
</feature>
<dbReference type="Gene3D" id="3.30.50.10">
    <property type="entry name" value="Erythroid Transcription Factor GATA-1, subunit A"/>
    <property type="match status" value="1"/>
</dbReference>